<dbReference type="Proteomes" id="UP001266305">
    <property type="component" value="Unassembled WGS sequence"/>
</dbReference>
<organism evidence="2 3">
    <name type="scientific">Saguinus oedipus</name>
    <name type="common">Cotton-top tamarin</name>
    <name type="synonym">Oedipomidas oedipus</name>
    <dbReference type="NCBI Taxonomy" id="9490"/>
    <lineage>
        <taxon>Eukaryota</taxon>
        <taxon>Metazoa</taxon>
        <taxon>Chordata</taxon>
        <taxon>Craniata</taxon>
        <taxon>Vertebrata</taxon>
        <taxon>Euteleostomi</taxon>
        <taxon>Mammalia</taxon>
        <taxon>Eutheria</taxon>
        <taxon>Euarchontoglires</taxon>
        <taxon>Primates</taxon>
        <taxon>Haplorrhini</taxon>
        <taxon>Platyrrhini</taxon>
        <taxon>Cebidae</taxon>
        <taxon>Callitrichinae</taxon>
        <taxon>Saguinus</taxon>
    </lineage>
</organism>
<protein>
    <submittedName>
        <fullName evidence="2">Uncharacterized protein</fullName>
    </submittedName>
</protein>
<evidence type="ECO:0000313" key="2">
    <source>
        <dbReference type="EMBL" id="KAK2082013.1"/>
    </source>
</evidence>
<reference evidence="2 3" key="1">
    <citation type="submission" date="2023-05" db="EMBL/GenBank/DDBJ databases">
        <title>B98-5 Cell Line De Novo Hybrid Assembly: An Optical Mapping Approach.</title>
        <authorList>
            <person name="Kananen K."/>
            <person name="Auerbach J.A."/>
            <person name="Kautto E."/>
            <person name="Blachly J.S."/>
        </authorList>
    </citation>
    <scope>NUCLEOTIDE SEQUENCE [LARGE SCALE GENOMIC DNA]</scope>
    <source>
        <strain evidence="2">B95-8</strain>
        <tissue evidence="2">Cell line</tissue>
    </source>
</reference>
<name>A0ABQ9TC56_SAGOE</name>
<accession>A0ABQ9TC56</accession>
<evidence type="ECO:0000256" key="1">
    <source>
        <dbReference type="SAM" id="MobiDB-lite"/>
    </source>
</evidence>
<evidence type="ECO:0000313" key="3">
    <source>
        <dbReference type="Proteomes" id="UP001266305"/>
    </source>
</evidence>
<keyword evidence="3" id="KW-1185">Reference proteome</keyword>
<dbReference type="EMBL" id="JASSZA010000046">
    <property type="protein sequence ID" value="KAK2082013.1"/>
    <property type="molecule type" value="Genomic_DNA"/>
</dbReference>
<proteinExistence type="predicted"/>
<sequence length="105" mass="11491">MRIPQQDPSICKAGAVHVRPTWTHVKAIWKHTEKGSSGCTAEPGAPLAVHGLPELGLQDWDMQEPETLAPGTTCPKPSSGRSREVCVVTHRHPTRPREPGTAWRT</sequence>
<feature type="region of interest" description="Disordered" evidence="1">
    <location>
        <begin position="65"/>
        <end position="105"/>
    </location>
</feature>
<comment type="caution">
    <text evidence="2">The sequence shown here is derived from an EMBL/GenBank/DDBJ whole genome shotgun (WGS) entry which is preliminary data.</text>
</comment>
<gene>
    <name evidence="2" type="ORF">P7K49_040090</name>
</gene>